<sequence>MKTTFKLFTLLLVIFSFLACSDDDGDAVSEFTVSTISPNPGL</sequence>
<dbReference type="EMBL" id="CP104205">
    <property type="protein sequence ID" value="UWX55850.1"/>
    <property type="molecule type" value="Genomic_DNA"/>
</dbReference>
<keyword evidence="1" id="KW-0732">Signal</keyword>
<evidence type="ECO:0000313" key="2">
    <source>
        <dbReference type="EMBL" id="UWX55850.1"/>
    </source>
</evidence>
<protein>
    <submittedName>
        <fullName evidence="2">Uncharacterized protein</fullName>
    </submittedName>
</protein>
<feature type="chain" id="PRO_5047272975" evidence="1">
    <location>
        <begin position="22"/>
        <end position="42"/>
    </location>
</feature>
<reference evidence="2" key="1">
    <citation type="submission" date="2022-09" db="EMBL/GenBank/DDBJ databases">
        <title>Maribacter litopenaei sp. nov., isolated from the intestinal tract of the Pacific White Shrimp, Litopenaeus vannamei.</title>
        <authorList>
            <person name="Kim S.Y."/>
            <person name="Hwang C.Y."/>
        </authorList>
    </citation>
    <scope>NUCLEOTIDE SEQUENCE</scope>
    <source>
        <strain evidence="2">HL-LV01</strain>
    </source>
</reference>
<organism evidence="2 3">
    <name type="scientific">Maribacter litopenaei</name>
    <dbReference type="NCBI Taxonomy" id="2976127"/>
    <lineage>
        <taxon>Bacteria</taxon>
        <taxon>Pseudomonadati</taxon>
        <taxon>Bacteroidota</taxon>
        <taxon>Flavobacteriia</taxon>
        <taxon>Flavobacteriales</taxon>
        <taxon>Flavobacteriaceae</taxon>
        <taxon>Maribacter</taxon>
    </lineage>
</organism>
<proteinExistence type="predicted"/>
<feature type="signal peptide" evidence="1">
    <location>
        <begin position="1"/>
        <end position="21"/>
    </location>
</feature>
<name>A0ABY5YCK0_9FLAO</name>
<dbReference type="Proteomes" id="UP001059209">
    <property type="component" value="Chromosome"/>
</dbReference>
<keyword evidence="3" id="KW-1185">Reference proteome</keyword>
<dbReference type="RefSeq" id="WP_260574297.1">
    <property type="nucleotide sequence ID" value="NZ_CP104205.1"/>
</dbReference>
<evidence type="ECO:0000256" key="1">
    <source>
        <dbReference type="SAM" id="SignalP"/>
    </source>
</evidence>
<accession>A0ABY5YCK0</accession>
<dbReference type="PROSITE" id="PS51257">
    <property type="entry name" value="PROKAR_LIPOPROTEIN"/>
    <property type="match status" value="1"/>
</dbReference>
<gene>
    <name evidence="2" type="ORF">NYZ99_05490</name>
</gene>
<evidence type="ECO:0000313" key="3">
    <source>
        <dbReference type="Proteomes" id="UP001059209"/>
    </source>
</evidence>